<dbReference type="RefSeq" id="WP_376834004.1">
    <property type="nucleotide sequence ID" value="NZ_JBHLSW010000003.1"/>
</dbReference>
<keyword evidence="4 10" id="KW-0812">Transmembrane</keyword>
<dbReference type="EMBL" id="JBHLSW010000003">
    <property type="protein sequence ID" value="MFC0632762.1"/>
    <property type="molecule type" value="Genomic_DNA"/>
</dbReference>
<keyword evidence="8 14" id="KW-0675">Receptor</keyword>
<protein>
    <submittedName>
        <fullName evidence="14">TonB-dependent receptor</fullName>
    </submittedName>
</protein>
<feature type="domain" description="TonB-dependent receptor-like beta-barrel" evidence="12">
    <location>
        <begin position="210"/>
        <end position="636"/>
    </location>
</feature>
<evidence type="ECO:0000313" key="15">
    <source>
        <dbReference type="Proteomes" id="UP001589906"/>
    </source>
</evidence>
<dbReference type="InterPro" id="IPR000531">
    <property type="entry name" value="Beta-barrel_TonB"/>
</dbReference>
<evidence type="ECO:0000256" key="2">
    <source>
        <dbReference type="ARBA" id="ARBA00022448"/>
    </source>
</evidence>
<dbReference type="PANTHER" id="PTHR30069">
    <property type="entry name" value="TONB-DEPENDENT OUTER MEMBRANE RECEPTOR"/>
    <property type="match status" value="1"/>
</dbReference>
<dbReference type="Gene3D" id="2.170.130.10">
    <property type="entry name" value="TonB-dependent receptor, plug domain"/>
    <property type="match status" value="1"/>
</dbReference>
<keyword evidence="5" id="KW-0732">Signal</keyword>
<evidence type="ECO:0000256" key="4">
    <source>
        <dbReference type="ARBA" id="ARBA00022692"/>
    </source>
</evidence>
<proteinExistence type="inferred from homology"/>
<keyword evidence="9 10" id="KW-0998">Cell outer membrane</keyword>
<dbReference type="Proteomes" id="UP001589906">
    <property type="component" value="Unassembled WGS sequence"/>
</dbReference>
<feature type="domain" description="TonB-dependent receptor plug" evidence="13">
    <location>
        <begin position="40"/>
        <end position="137"/>
    </location>
</feature>
<comment type="similarity">
    <text evidence="10 11">Belongs to the TonB-dependent receptor family.</text>
</comment>
<evidence type="ECO:0000256" key="11">
    <source>
        <dbReference type="RuleBase" id="RU003357"/>
    </source>
</evidence>
<evidence type="ECO:0000259" key="13">
    <source>
        <dbReference type="Pfam" id="PF07715"/>
    </source>
</evidence>
<comment type="caution">
    <text evidence="14">The sequence shown here is derived from an EMBL/GenBank/DDBJ whole genome shotgun (WGS) entry which is preliminary data.</text>
</comment>
<dbReference type="Pfam" id="PF00593">
    <property type="entry name" value="TonB_dep_Rec_b-barrel"/>
    <property type="match status" value="1"/>
</dbReference>
<name>A0ABV6QZG3_9CAUL</name>
<keyword evidence="2 10" id="KW-0813">Transport</keyword>
<evidence type="ECO:0000256" key="7">
    <source>
        <dbReference type="ARBA" id="ARBA00023136"/>
    </source>
</evidence>
<keyword evidence="15" id="KW-1185">Reference proteome</keyword>
<dbReference type="PROSITE" id="PS52016">
    <property type="entry name" value="TONB_DEPENDENT_REC_3"/>
    <property type="match status" value="1"/>
</dbReference>
<evidence type="ECO:0000256" key="10">
    <source>
        <dbReference type="PROSITE-ProRule" id="PRU01360"/>
    </source>
</evidence>
<dbReference type="InterPro" id="IPR037066">
    <property type="entry name" value="Plug_dom_sf"/>
</dbReference>
<evidence type="ECO:0000259" key="12">
    <source>
        <dbReference type="Pfam" id="PF00593"/>
    </source>
</evidence>
<evidence type="ECO:0000256" key="8">
    <source>
        <dbReference type="ARBA" id="ARBA00023170"/>
    </source>
</evidence>
<evidence type="ECO:0000313" key="14">
    <source>
        <dbReference type="EMBL" id="MFC0632762.1"/>
    </source>
</evidence>
<evidence type="ECO:0000256" key="3">
    <source>
        <dbReference type="ARBA" id="ARBA00022452"/>
    </source>
</evidence>
<dbReference type="Pfam" id="PF07715">
    <property type="entry name" value="Plug"/>
    <property type="match status" value="1"/>
</dbReference>
<dbReference type="InterPro" id="IPR039426">
    <property type="entry name" value="TonB-dep_rcpt-like"/>
</dbReference>
<evidence type="ECO:0000256" key="6">
    <source>
        <dbReference type="ARBA" id="ARBA00023077"/>
    </source>
</evidence>
<comment type="subcellular location">
    <subcellularLocation>
        <location evidence="1 10">Cell outer membrane</location>
        <topology evidence="1 10">Multi-pass membrane protein</topology>
    </subcellularLocation>
</comment>
<dbReference type="PANTHER" id="PTHR30069:SF29">
    <property type="entry name" value="HEMOGLOBIN AND HEMOGLOBIN-HAPTOGLOBIN-BINDING PROTEIN 1-RELATED"/>
    <property type="match status" value="1"/>
</dbReference>
<evidence type="ECO:0000256" key="1">
    <source>
        <dbReference type="ARBA" id="ARBA00004571"/>
    </source>
</evidence>
<dbReference type="InterPro" id="IPR012910">
    <property type="entry name" value="Plug_dom"/>
</dbReference>
<accession>A0ABV6QZG3</accession>
<dbReference type="InterPro" id="IPR036942">
    <property type="entry name" value="Beta-barrel_TonB_sf"/>
</dbReference>
<sequence length="667" mass="69930">MFQDAPPPAPTVDEVVITGARLPTAASEAAFARVRLDQSTLRRDARLDEALRQVPAVSLFRRTTSLSANPTTQGISLRAIAPSGAGRTLVTLDGAPLNDPFGGWVIWSQVPPESLQGVDLVRGGGAGPYGAGALTGVIRLVERDRGGALDLSVAEDGGRRAAASGGAGIGPVRAVASIVVEDSDGYRAVRGDGAGAADTPLDYSARAASFRLDAPGPLGATWSGRAGVYSEARGAGLSGAGSTVDGVLLSLTAARAPDARRPGFRAQIWRHESDLSNRFVAVSDDRSSTSPAAEQFGSPAVGWGGAAAARLVGEGWEIEAGADARRFDGETRELFRNLGGGFTRTRRAGGESSVAGLYVDGSWARGDWLLVGGLRVDRWETSGGFRIERDRQTGAGVLDLTPEDRSGEVASGRAAVRRAFGGAALRLAAYSSFRPPTLNELHRPFRVGNDITEANAELEPERLQGLEIGLDGEGAVAWSATIFANRIQDAITNVTIGEGPATFPVVGFVPAGGVLRQRRNAGDIEALGIELSVRGERDSFSWRGALSATDARVDGGAAAPQLTDLRPAQAPVWSVTAGLDWRATAETALILAARYESRRFEDDLNSRELEAAFTLDARVEHRLGDRTTAYLAADNLLDAEVAVGETADGVESLASPRTFKVGLTLRY</sequence>
<reference evidence="14 15" key="1">
    <citation type="submission" date="2024-09" db="EMBL/GenBank/DDBJ databases">
        <authorList>
            <person name="Sun Q."/>
            <person name="Mori K."/>
        </authorList>
    </citation>
    <scope>NUCLEOTIDE SEQUENCE [LARGE SCALE GENOMIC DNA]</scope>
    <source>
        <strain evidence="14 15">NCAIM B.02621</strain>
    </source>
</reference>
<dbReference type="SUPFAM" id="SSF56935">
    <property type="entry name" value="Porins"/>
    <property type="match status" value="1"/>
</dbReference>
<dbReference type="Gene3D" id="2.40.170.20">
    <property type="entry name" value="TonB-dependent receptor, beta-barrel domain"/>
    <property type="match status" value="1"/>
</dbReference>
<evidence type="ECO:0000256" key="9">
    <source>
        <dbReference type="ARBA" id="ARBA00023237"/>
    </source>
</evidence>
<organism evidence="14 15">
    <name type="scientific">Brevundimonas balnearis</name>
    <dbReference type="NCBI Taxonomy" id="1572858"/>
    <lineage>
        <taxon>Bacteria</taxon>
        <taxon>Pseudomonadati</taxon>
        <taxon>Pseudomonadota</taxon>
        <taxon>Alphaproteobacteria</taxon>
        <taxon>Caulobacterales</taxon>
        <taxon>Caulobacteraceae</taxon>
        <taxon>Brevundimonas</taxon>
    </lineage>
</organism>
<evidence type="ECO:0000256" key="5">
    <source>
        <dbReference type="ARBA" id="ARBA00022729"/>
    </source>
</evidence>
<keyword evidence="6 11" id="KW-0798">TonB box</keyword>
<gene>
    <name evidence="14" type="ORF">ACFFGE_02585</name>
</gene>
<keyword evidence="3 10" id="KW-1134">Transmembrane beta strand</keyword>
<keyword evidence="7 10" id="KW-0472">Membrane</keyword>